<accession>A0A117LTT4</accession>
<evidence type="ECO:0000313" key="4">
    <source>
        <dbReference type="Proteomes" id="UP000053469"/>
    </source>
</evidence>
<evidence type="ECO:0000313" key="3">
    <source>
        <dbReference type="EMBL" id="KUK67077.1"/>
    </source>
</evidence>
<dbReference type="Gene3D" id="3.40.50.970">
    <property type="match status" value="1"/>
</dbReference>
<dbReference type="Proteomes" id="UP000053469">
    <property type="component" value="Unassembled WGS sequence"/>
</dbReference>
<dbReference type="PANTHER" id="PTHR48084">
    <property type="entry name" value="2-OXOGLUTARATE OXIDOREDUCTASE SUBUNIT KORB-RELATED"/>
    <property type="match status" value="1"/>
</dbReference>
<sequence>MAVKVTDYNSPNIPTWCPGCGNFAIHASLKKALSEMDISPSELFIAFDIGCNGNGADMITSYGFKGLHGRSIPLAVGAHLANRRMTTIADIGDGGCFHEGLDHLIHAIRSNYNITI</sequence>
<dbReference type="InterPro" id="IPR029061">
    <property type="entry name" value="THDP-binding"/>
</dbReference>
<evidence type="ECO:0000256" key="1">
    <source>
        <dbReference type="ARBA" id="ARBA00023002"/>
    </source>
</evidence>
<dbReference type="AlphaFoldDB" id="A0A117LTT4"/>
<dbReference type="Pfam" id="PF02775">
    <property type="entry name" value="TPP_enzyme_C"/>
    <property type="match status" value="1"/>
</dbReference>
<reference evidence="4" key="1">
    <citation type="journal article" date="2015" name="MBio">
        <title>Genome-Resolved Metagenomic Analysis Reveals Roles for Candidate Phyla and Other Microbial Community Members in Biogeochemical Transformations in Oil Reservoirs.</title>
        <authorList>
            <person name="Hu P."/>
            <person name="Tom L."/>
            <person name="Singh A."/>
            <person name="Thomas B.C."/>
            <person name="Baker B.J."/>
            <person name="Piceno Y.M."/>
            <person name="Andersen G.L."/>
            <person name="Banfield J.F."/>
        </authorList>
    </citation>
    <scope>NUCLEOTIDE SEQUENCE [LARGE SCALE GENOMIC DNA]</scope>
</reference>
<dbReference type="GO" id="GO:0047553">
    <property type="term" value="F:2-oxoglutarate synthase activity"/>
    <property type="evidence" value="ECO:0007669"/>
    <property type="project" value="UniProtKB-EC"/>
</dbReference>
<gene>
    <name evidence="3" type="ORF">XD87_0346</name>
</gene>
<dbReference type="EMBL" id="LGGI01000043">
    <property type="protein sequence ID" value="KUK67077.1"/>
    <property type="molecule type" value="Genomic_DNA"/>
</dbReference>
<feature type="non-terminal residue" evidence="3">
    <location>
        <position position="116"/>
    </location>
</feature>
<feature type="domain" description="Thiamine pyrophosphate enzyme TPP-binding" evidence="2">
    <location>
        <begin position="52"/>
        <end position="116"/>
    </location>
</feature>
<proteinExistence type="predicted"/>
<evidence type="ECO:0000259" key="2">
    <source>
        <dbReference type="Pfam" id="PF02775"/>
    </source>
</evidence>
<comment type="caution">
    <text evidence="3">The sequence shown here is derived from an EMBL/GenBank/DDBJ whole genome shotgun (WGS) entry which is preliminary data.</text>
</comment>
<dbReference type="GO" id="GO:0030976">
    <property type="term" value="F:thiamine pyrophosphate binding"/>
    <property type="evidence" value="ECO:0007669"/>
    <property type="project" value="InterPro"/>
</dbReference>
<protein>
    <submittedName>
        <fullName evidence="3">2-oxoglutarate ferredoxin oxidoreductase subunit beta</fullName>
        <ecNumber evidence="3">1.2.7.3</ecNumber>
    </submittedName>
</protein>
<organism evidence="3 4">
    <name type="scientific">candidate division WS6 bacterium 36_33</name>
    <dbReference type="NCBI Taxonomy" id="1641388"/>
    <lineage>
        <taxon>Bacteria</taxon>
        <taxon>Candidatus Dojkabacteria</taxon>
    </lineage>
</organism>
<dbReference type="EC" id="1.2.7.3" evidence="3"/>
<name>A0A117LTT4_9BACT</name>
<keyword evidence="1 3" id="KW-0560">Oxidoreductase</keyword>
<dbReference type="InterPro" id="IPR051457">
    <property type="entry name" value="2-oxoacid:Fd_oxidoreductase"/>
</dbReference>
<dbReference type="SUPFAM" id="SSF52518">
    <property type="entry name" value="Thiamin diphosphate-binding fold (THDP-binding)"/>
    <property type="match status" value="1"/>
</dbReference>
<dbReference type="InterPro" id="IPR011766">
    <property type="entry name" value="TPP_enzyme_TPP-bd"/>
</dbReference>
<dbReference type="PANTHER" id="PTHR48084:SF4">
    <property type="entry name" value="2-OXOGLUTARATE OXIDOREDUCTASE SUBUNIT KORB"/>
    <property type="match status" value="1"/>
</dbReference>
<dbReference type="GO" id="GO:0045333">
    <property type="term" value="P:cellular respiration"/>
    <property type="evidence" value="ECO:0007669"/>
    <property type="project" value="UniProtKB-ARBA"/>
</dbReference>